<keyword evidence="4" id="KW-1185">Reference proteome</keyword>
<feature type="domain" description="BTB" evidence="2">
    <location>
        <begin position="815"/>
        <end position="877"/>
    </location>
</feature>
<feature type="coiled-coil region" evidence="1">
    <location>
        <begin position="974"/>
        <end position="1001"/>
    </location>
</feature>
<protein>
    <recommendedName>
        <fullName evidence="2">BTB domain-containing protein</fullName>
    </recommendedName>
</protein>
<proteinExistence type="predicted"/>
<comment type="caution">
    <text evidence="3">The sequence shown here is derived from an EMBL/GenBank/DDBJ whole genome shotgun (WGS) entry which is preliminary data.</text>
</comment>
<evidence type="ECO:0000313" key="3">
    <source>
        <dbReference type="EMBL" id="RIA81703.1"/>
    </source>
</evidence>
<dbReference type="GO" id="GO:0030544">
    <property type="term" value="F:Hsp70 protein binding"/>
    <property type="evidence" value="ECO:0007669"/>
    <property type="project" value="TreeGrafter"/>
</dbReference>
<dbReference type="OrthoDB" id="6359816at2759"/>
<dbReference type="PANTHER" id="PTHR15600:SF42">
    <property type="entry name" value="SACSIN"/>
    <property type="match status" value="1"/>
</dbReference>
<accession>A0A397S5N5</accession>
<dbReference type="InterPro" id="IPR011333">
    <property type="entry name" value="SKP1/BTB/POZ_sf"/>
</dbReference>
<evidence type="ECO:0000313" key="4">
    <source>
        <dbReference type="Proteomes" id="UP000265703"/>
    </source>
</evidence>
<dbReference type="PROSITE" id="PS50097">
    <property type="entry name" value="BTB"/>
    <property type="match status" value="1"/>
</dbReference>
<sequence>MAHSTNYNQSFQDFNDSVKDNQTILLIENKCDFWLGNILAEYDVKVVFGFHDINTNHKRLVKLVTPKLVRDILRNKKLYIDCCIKGSLYSFSRNEIIVNLLRFVLRDKAYDDLSGVPLVPVLNNSHAAFGDKKYYLTKHSERKLFPQYGPNIFVDDIMDQDIKEIFLSEDFQKVNNIELLDLNGFTKILKHELPKQSSLGWDPNSPSVPNIHWLNAIWDYIFSLNCDLDLLAQYPLIPIDKPAELLVKLNSSNPLIRYPLDFNHKPMVLVLERLGVRFTNFRKAEQLKPYIFDWDPRNVLRIVELLRKFKDMPMENFLEPLNSDDRKSFRRFIIDNWFEFVHTQGHVKDKVQEEFYDIIRQLPIWPTHSGGKTYMPPKNGYLLPKGLLFYSPLKIDSNYFDIESEDERLILNKLDVPIINLNSYVNGMLHHINNNSVNPSDPDYISFLQSLLSLPLNMIPDSLMKCNIIPNNNYTRLMKAGELYDPYEELFREVFAGSDRFLPMELRKGWVIKGLTKLGLVCVNSQSFIHVAEEIENLSRMPSPPENLRERAKVVVRYFYYHATELNLSSVAWEKLSKIKFVPSNPVSLPFLDTAYSKVPELHDFNSLCLPKYRNICWTQCPIYDDNVLPHPSLSKLFPDMYEIKAQIVINHLYAIKKDIVRADLSEWKSPGMSELLRTVLLQIYQFLNENWDPEFEKYLMKTLKADPKIFLNGIDPFNLYNWVSGKQLVLNIDEDINSGNRAVCAHLTKFERLLHICEAQEIKNTQMDMQIPDTYSQRNRIAESLARFLDEQSNPPVSKFSQQSHERRGMQNFHDIFFNVNGQVISSNRYVLAASAEYFERMFTAGTMESNPLKPVNVDVDDIKPEAFRIMLKWLYGRSLEDALSEIEIPLMTDEISFYLIIFIDLLNACEKYNLQELKRLIEHKIVKSDLIRAQNVIEVKKWAQKYNAMQLFSYCKDFKKMNLKLLVKQRCARLLQVDEDELSEELDDYEDEFGNFEKSSREENNLRIDAEICEFEKYCGW</sequence>
<dbReference type="STRING" id="658196.A0A397S5N5"/>
<evidence type="ECO:0000256" key="1">
    <source>
        <dbReference type="SAM" id="Coils"/>
    </source>
</evidence>
<dbReference type="PANTHER" id="PTHR15600">
    <property type="entry name" value="SACSIN"/>
    <property type="match status" value="1"/>
</dbReference>
<dbReference type="SUPFAM" id="SSF54695">
    <property type="entry name" value="POZ domain"/>
    <property type="match status" value="1"/>
</dbReference>
<dbReference type="EMBL" id="QKYT01000757">
    <property type="protein sequence ID" value="RIA81703.1"/>
    <property type="molecule type" value="Genomic_DNA"/>
</dbReference>
<evidence type="ECO:0000259" key="2">
    <source>
        <dbReference type="PROSITE" id="PS50097"/>
    </source>
</evidence>
<dbReference type="InterPro" id="IPR052972">
    <property type="entry name" value="Sacsin_chaperone_reg"/>
</dbReference>
<keyword evidence="1" id="KW-0175">Coiled coil</keyword>
<name>A0A397S5N5_9GLOM</name>
<dbReference type="Proteomes" id="UP000265703">
    <property type="component" value="Unassembled WGS sequence"/>
</dbReference>
<dbReference type="Pfam" id="PF00651">
    <property type="entry name" value="BTB"/>
    <property type="match status" value="1"/>
</dbReference>
<dbReference type="Gene3D" id="3.30.710.10">
    <property type="entry name" value="Potassium Channel Kv1.1, Chain A"/>
    <property type="match status" value="1"/>
</dbReference>
<gene>
    <name evidence="3" type="ORF">C1645_864212</name>
</gene>
<organism evidence="3 4">
    <name type="scientific">Glomus cerebriforme</name>
    <dbReference type="NCBI Taxonomy" id="658196"/>
    <lineage>
        <taxon>Eukaryota</taxon>
        <taxon>Fungi</taxon>
        <taxon>Fungi incertae sedis</taxon>
        <taxon>Mucoromycota</taxon>
        <taxon>Glomeromycotina</taxon>
        <taxon>Glomeromycetes</taxon>
        <taxon>Glomerales</taxon>
        <taxon>Glomeraceae</taxon>
        <taxon>Glomus</taxon>
    </lineage>
</organism>
<dbReference type="SMART" id="SM00225">
    <property type="entry name" value="BTB"/>
    <property type="match status" value="1"/>
</dbReference>
<dbReference type="InterPro" id="IPR000210">
    <property type="entry name" value="BTB/POZ_dom"/>
</dbReference>
<reference evidence="3 4" key="1">
    <citation type="submission" date="2018-06" db="EMBL/GenBank/DDBJ databases">
        <title>Comparative genomics reveals the genomic features of Rhizophagus irregularis, R. cerebriforme, R. diaphanum and Gigaspora rosea, and their symbiotic lifestyle signature.</title>
        <authorList>
            <person name="Morin E."/>
            <person name="San Clemente H."/>
            <person name="Chen E.C.H."/>
            <person name="De La Providencia I."/>
            <person name="Hainaut M."/>
            <person name="Kuo A."/>
            <person name="Kohler A."/>
            <person name="Murat C."/>
            <person name="Tang N."/>
            <person name="Roy S."/>
            <person name="Loubradou J."/>
            <person name="Henrissat B."/>
            <person name="Grigoriev I.V."/>
            <person name="Corradi N."/>
            <person name="Roux C."/>
            <person name="Martin F.M."/>
        </authorList>
    </citation>
    <scope>NUCLEOTIDE SEQUENCE [LARGE SCALE GENOMIC DNA]</scope>
    <source>
        <strain evidence="3 4">DAOM 227022</strain>
    </source>
</reference>
<dbReference type="AlphaFoldDB" id="A0A397S5N5"/>